<name>A0ABP1S5H0_9HEXA</name>
<evidence type="ECO:0000256" key="3">
    <source>
        <dbReference type="ARBA" id="ARBA00022777"/>
    </source>
</evidence>
<dbReference type="SUPFAM" id="SSF52540">
    <property type="entry name" value="P-loop containing nucleoside triphosphate hydrolases"/>
    <property type="match status" value="1"/>
</dbReference>
<keyword evidence="2" id="KW-0547">Nucleotide-binding</keyword>
<dbReference type="SUPFAM" id="SSF47391">
    <property type="entry name" value="Dimerization-anchoring domain of cAMP-dependent PK regulatory subunit"/>
    <property type="match status" value="1"/>
</dbReference>
<protein>
    <recommendedName>
        <fullName evidence="7">Nucleoside-diphosphate kinase</fullName>
    </recommendedName>
</protein>
<evidence type="ECO:0000313" key="5">
    <source>
        <dbReference type="EMBL" id="CAL8143632.1"/>
    </source>
</evidence>
<evidence type="ECO:0000256" key="2">
    <source>
        <dbReference type="ARBA" id="ARBA00022741"/>
    </source>
</evidence>
<dbReference type="PANTHER" id="PTHR23359">
    <property type="entry name" value="NUCLEOTIDE KINASE"/>
    <property type="match status" value="1"/>
</dbReference>
<accession>A0ABP1S5H0</accession>
<evidence type="ECO:0000256" key="4">
    <source>
        <dbReference type="SAM" id="MobiDB-lite"/>
    </source>
</evidence>
<evidence type="ECO:0000313" key="6">
    <source>
        <dbReference type="Proteomes" id="UP001642540"/>
    </source>
</evidence>
<dbReference type="InterPro" id="IPR027417">
    <property type="entry name" value="P-loop_NTPase"/>
</dbReference>
<keyword evidence="6" id="KW-1185">Reference proteome</keyword>
<feature type="region of interest" description="Disordered" evidence="4">
    <location>
        <begin position="178"/>
        <end position="205"/>
    </location>
</feature>
<dbReference type="EMBL" id="CAXLJM020000160">
    <property type="protein sequence ID" value="CAL8143632.1"/>
    <property type="molecule type" value="Genomic_DNA"/>
</dbReference>
<comment type="caution">
    <text evidence="5">The sequence shown here is derived from an EMBL/GenBank/DDBJ whole genome shotgun (WGS) entry which is preliminary data.</text>
</comment>
<keyword evidence="3" id="KW-0418">Kinase</keyword>
<dbReference type="Gene3D" id="3.40.50.300">
    <property type="entry name" value="P-loop containing nucleotide triphosphate hydrolases"/>
    <property type="match status" value="2"/>
</dbReference>
<dbReference type="Proteomes" id="UP001642540">
    <property type="component" value="Unassembled WGS sequence"/>
</dbReference>
<evidence type="ECO:0008006" key="7">
    <source>
        <dbReference type="Google" id="ProtNLM"/>
    </source>
</evidence>
<proteinExistence type="predicted"/>
<dbReference type="InterPro" id="IPR000850">
    <property type="entry name" value="Adenylat/UMP-CMP_kin"/>
</dbReference>
<evidence type="ECO:0000256" key="1">
    <source>
        <dbReference type="ARBA" id="ARBA00022679"/>
    </source>
</evidence>
<organism evidence="5 6">
    <name type="scientific">Orchesella dallaii</name>
    <dbReference type="NCBI Taxonomy" id="48710"/>
    <lineage>
        <taxon>Eukaryota</taxon>
        <taxon>Metazoa</taxon>
        <taxon>Ecdysozoa</taxon>
        <taxon>Arthropoda</taxon>
        <taxon>Hexapoda</taxon>
        <taxon>Collembola</taxon>
        <taxon>Entomobryomorpha</taxon>
        <taxon>Entomobryoidea</taxon>
        <taxon>Orchesellidae</taxon>
        <taxon>Orchesellinae</taxon>
        <taxon>Orchesella</taxon>
    </lineage>
</organism>
<reference evidence="5 6" key="1">
    <citation type="submission" date="2024-08" db="EMBL/GenBank/DDBJ databases">
        <authorList>
            <person name="Cucini C."/>
            <person name="Frati F."/>
        </authorList>
    </citation>
    <scope>NUCLEOTIDE SEQUENCE [LARGE SCALE GENOMIC DNA]</scope>
</reference>
<dbReference type="Pfam" id="PF00406">
    <property type="entry name" value="ADK"/>
    <property type="match status" value="1"/>
</dbReference>
<feature type="compositionally biased region" description="Polar residues" evidence="4">
    <location>
        <begin position="179"/>
        <end position="193"/>
    </location>
</feature>
<gene>
    <name evidence="5" type="ORF">ODALV1_LOCUS29761</name>
</gene>
<keyword evidence="1" id="KW-0808">Transferase</keyword>
<dbReference type="CDD" id="cd22979">
    <property type="entry name" value="DD_AK8"/>
    <property type="match status" value="1"/>
</dbReference>
<sequence>MADPVKKPLTWSKAYPAYAEKHDMYRVFQELLKELIIYKPDDPLLYIRDELPKIAGQLHAPRLFLLGPDPVTEGIGIDIASKCGAKYLTLSDIVETSPISIRGVLSQYVIEEEGFDEGLRKLLVATVMKRLARPDCQKNGYVLYGFPQNRLQATCGQQNGLLPRQVFILHPDPNFVPTKRNSASTVDNNPSKSKSMDQEAGRKSMASAMTQSSNLIAITRVPSKVILPEVDITKTKEISEVYDFEICKNIPYEKWSTTKKTDIETELLANLIAVKPCGSPWIPKILIIGPPISGKSTAAEEISARYGLANVDFISLVRGASLLDDDVSKAAKKYLHQLLPMNEDSVKQILKRRMMKEDCQLKGWVLHGFPDTSSQLRALESLQLIPNRIFLLSCPEEECLNRLNEKREEVFARRMPGLEDRGLPWIDEMNFEEFPYGKTTFRIRYEMFADNLPNIAAYFGKQLMYVDATQRWPTVMKFIEASLLRPPVVRYHQHDETNWNKSF</sequence>